<evidence type="ECO:0000313" key="2">
    <source>
        <dbReference type="EMBL" id="MFC3212049.1"/>
    </source>
</evidence>
<protein>
    <submittedName>
        <fullName evidence="2">ABC transporter permease</fullName>
    </submittedName>
</protein>
<feature type="transmembrane region" description="Helical" evidence="1">
    <location>
        <begin position="230"/>
        <end position="251"/>
    </location>
</feature>
<keyword evidence="1" id="KW-0472">Membrane</keyword>
<proteinExistence type="predicted"/>
<accession>A0ABV7KRH1</accession>
<sequence length="261" mass="28920">MNQFGVLLKKEWRENLRNYKLFWIPAVFILLGITEPVSNYFLPQILDSVGNLPEGTIMEFPVPEPEQVMVAIMGQYQLLGLLVLVLAYMGTIAGERKSGTATLLYARPLSFKAYFMSKWMMASIIALLSVWLGFLAGYYYTYLLFGSIDLMDLIRFGFTYSFWILLVVTVVLVASALMPNAGLAAAVSLGVIVISQLVDGLLGAYWPVSPLKLTAYAAAWFENGPDLADFWWTAGTTVLLIALLLVLGIYISSRKAASTKI</sequence>
<feature type="transmembrane region" description="Helical" evidence="1">
    <location>
        <begin position="21"/>
        <end position="42"/>
    </location>
</feature>
<reference evidence="3" key="1">
    <citation type="journal article" date="2019" name="Int. J. Syst. Evol. Microbiol.">
        <title>The Global Catalogue of Microorganisms (GCM) 10K type strain sequencing project: providing services to taxonomists for standard genome sequencing and annotation.</title>
        <authorList>
            <consortium name="The Broad Institute Genomics Platform"/>
            <consortium name="The Broad Institute Genome Sequencing Center for Infectious Disease"/>
            <person name="Wu L."/>
            <person name="Ma J."/>
        </authorList>
    </citation>
    <scope>NUCLEOTIDE SEQUENCE [LARGE SCALE GENOMIC DNA]</scope>
    <source>
        <strain evidence="3">CCM 320</strain>
    </source>
</reference>
<evidence type="ECO:0000256" key="1">
    <source>
        <dbReference type="SAM" id="Phobius"/>
    </source>
</evidence>
<gene>
    <name evidence="2" type="ORF">ACFOEJ_13250</name>
</gene>
<keyword evidence="1" id="KW-1133">Transmembrane helix</keyword>
<feature type="transmembrane region" description="Helical" evidence="1">
    <location>
        <begin position="160"/>
        <end position="178"/>
    </location>
</feature>
<feature type="transmembrane region" description="Helical" evidence="1">
    <location>
        <begin position="119"/>
        <end position="140"/>
    </location>
</feature>
<keyword evidence="3" id="KW-1185">Reference proteome</keyword>
<organism evidence="2 3">
    <name type="scientific">Planomicrobium okeanokoites</name>
    <name type="common">Planococcus okeanokoites</name>
    <name type="synonym">Flavobacterium okeanokoites</name>
    <dbReference type="NCBI Taxonomy" id="244"/>
    <lineage>
        <taxon>Bacteria</taxon>
        <taxon>Bacillati</taxon>
        <taxon>Bacillota</taxon>
        <taxon>Bacilli</taxon>
        <taxon>Bacillales</taxon>
        <taxon>Caryophanaceae</taxon>
        <taxon>Planomicrobium</taxon>
    </lineage>
</organism>
<evidence type="ECO:0000313" key="3">
    <source>
        <dbReference type="Proteomes" id="UP001595625"/>
    </source>
</evidence>
<name>A0ABV7KRH1_PLAOK</name>
<feature type="transmembrane region" description="Helical" evidence="1">
    <location>
        <begin position="185"/>
        <end position="206"/>
    </location>
</feature>
<dbReference type="PANTHER" id="PTHR37305">
    <property type="entry name" value="INTEGRAL MEMBRANE PROTEIN-RELATED"/>
    <property type="match status" value="1"/>
</dbReference>
<dbReference type="Proteomes" id="UP001595625">
    <property type="component" value="Unassembled WGS sequence"/>
</dbReference>
<dbReference type="PANTHER" id="PTHR37305:SF1">
    <property type="entry name" value="MEMBRANE PROTEIN"/>
    <property type="match status" value="1"/>
</dbReference>
<dbReference type="Pfam" id="PF12679">
    <property type="entry name" value="ABC2_membrane_2"/>
    <property type="match status" value="1"/>
</dbReference>
<dbReference type="EMBL" id="JBHRUJ010000017">
    <property type="protein sequence ID" value="MFC3212049.1"/>
    <property type="molecule type" value="Genomic_DNA"/>
</dbReference>
<dbReference type="RefSeq" id="WP_117312641.1">
    <property type="nucleotide sequence ID" value="NZ_JBHRUJ010000017.1"/>
</dbReference>
<keyword evidence="1" id="KW-0812">Transmembrane</keyword>
<comment type="caution">
    <text evidence="2">The sequence shown here is derived from an EMBL/GenBank/DDBJ whole genome shotgun (WGS) entry which is preliminary data.</text>
</comment>
<feature type="transmembrane region" description="Helical" evidence="1">
    <location>
        <begin position="68"/>
        <end position="89"/>
    </location>
</feature>